<comment type="caution">
    <text evidence="1">The sequence shown here is derived from an EMBL/GenBank/DDBJ whole genome shotgun (WGS) entry which is preliminary data.</text>
</comment>
<evidence type="ECO:0000313" key="2">
    <source>
        <dbReference type="Proteomes" id="UP000023152"/>
    </source>
</evidence>
<dbReference type="PROSITE" id="PS51257">
    <property type="entry name" value="PROKAR_LIPOPROTEIN"/>
    <property type="match status" value="1"/>
</dbReference>
<protein>
    <submittedName>
        <fullName evidence="1">Uncharacterized protein</fullName>
    </submittedName>
</protein>
<dbReference type="InterPro" id="IPR043519">
    <property type="entry name" value="NT_sf"/>
</dbReference>
<organism evidence="1 2">
    <name type="scientific">Reticulomyxa filosa</name>
    <dbReference type="NCBI Taxonomy" id="46433"/>
    <lineage>
        <taxon>Eukaryota</taxon>
        <taxon>Sar</taxon>
        <taxon>Rhizaria</taxon>
        <taxon>Retaria</taxon>
        <taxon>Foraminifera</taxon>
        <taxon>Monothalamids</taxon>
        <taxon>Reticulomyxidae</taxon>
        <taxon>Reticulomyxa</taxon>
    </lineage>
</organism>
<dbReference type="SUPFAM" id="SSF81301">
    <property type="entry name" value="Nucleotidyltransferase"/>
    <property type="match status" value="1"/>
</dbReference>
<evidence type="ECO:0000313" key="1">
    <source>
        <dbReference type="EMBL" id="ETO19935.1"/>
    </source>
</evidence>
<reference evidence="1 2" key="1">
    <citation type="journal article" date="2013" name="Curr. Biol.">
        <title>The Genome of the Foraminiferan Reticulomyxa filosa.</title>
        <authorList>
            <person name="Glockner G."/>
            <person name="Hulsmann N."/>
            <person name="Schleicher M."/>
            <person name="Noegel A.A."/>
            <person name="Eichinger L."/>
            <person name="Gallinger C."/>
            <person name="Pawlowski J."/>
            <person name="Sierra R."/>
            <person name="Euteneuer U."/>
            <person name="Pillet L."/>
            <person name="Moustafa A."/>
            <person name="Platzer M."/>
            <person name="Groth M."/>
            <person name="Szafranski K."/>
            <person name="Schliwa M."/>
        </authorList>
    </citation>
    <scope>NUCLEOTIDE SEQUENCE [LARGE SCALE GENOMIC DNA]</scope>
</reference>
<proteinExistence type="predicted"/>
<keyword evidence="2" id="KW-1185">Reference proteome</keyword>
<dbReference type="EMBL" id="ASPP01013127">
    <property type="protein sequence ID" value="ETO19935.1"/>
    <property type="molecule type" value="Genomic_DNA"/>
</dbReference>
<dbReference type="AlphaFoldDB" id="X6N0Z7"/>
<sequence length="195" mass="22128">MYAKDIYFCCLNFSLGCGADDENTAPTREENMDVTPKLEEEWVKKMDLLYNSTRPTAEEQKTRVGILQFLSRACIEYLTNAEETNQASKLYSVMYNNYRHQSDAQILKIPRHLRRVEPVSAQSKKNKLVLVQLDEANNVIRSFKLPTLCLFGSAAIGLDTAGSDIDVAVPAAILENFLFSKNYQFNNNNSNNNNK</sequence>
<dbReference type="Proteomes" id="UP000023152">
    <property type="component" value="Unassembled WGS sequence"/>
</dbReference>
<gene>
    <name evidence="1" type="ORF">RFI_17284</name>
</gene>
<accession>X6N0Z7</accession>
<name>X6N0Z7_RETFI</name>
<dbReference type="Gene3D" id="3.30.460.10">
    <property type="entry name" value="Beta Polymerase, domain 2"/>
    <property type="match status" value="1"/>
</dbReference>